<reference evidence="4" key="1">
    <citation type="submission" date="2016-07" db="EMBL/GenBank/DDBJ databases">
        <authorList>
            <person name="Balom B.A."/>
            <person name="Beck E.G."/>
            <person name="Blanchard M.S."/>
            <person name="Bowen M.Y."/>
            <person name="Bremer B.A."/>
            <person name="Campbell J.L."/>
            <person name="Chatham R.C."/>
            <person name="Creech M.L."/>
            <person name="Guevara S.D."/>
            <person name="Haley J.D."/>
            <person name="Hatney E."/>
            <person name="Hawkins C.M."/>
            <person name="Holman C.B."/>
            <person name="Holmes G.M."/>
            <person name="Jones A.M."/>
            <person name="Nava J.M."/>
            <person name="Pop-Ceapa S.B."/>
            <person name="Rivera N.E."/>
            <person name="Skinner S.A."/>
            <person name="Smith J.A."/>
            <person name="St S.J."/>
            <person name="Stewart J."/>
            <person name="Turner K.L."/>
            <person name="Walker M.G."/>
            <person name="Parcells R.L."/>
            <person name="Samuel M."/>
            <person name="Nguyen A."/>
            <person name="Hammonds-Odie L.P."/>
            <person name="Barrera A.L."/>
            <person name="Butela K.A."/>
            <person name="Garlena R.A."/>
            <person name="Russell D.A."/>
            <person name="Pope W.H."/>
            <person name="Jacobs-Sera D."/>
            <person name="Hendrix R.W."/>
            <person name="Hatfull G.F."/>
        </authorList>
    </citation>
    <scope>NUCLEOTIDE SEQUENCE [LARGE SCALE GENOMIC DNA]</scope>
</reference>
<name>A0A1C9LYG7_9CAUD</name>
<evidence type="ECO:0000256" key="1">
    <source>
        <dbReference type="SAM" id="MobiDB-lite"/>
    </source>
</evidence>
<evidence type="ECO:0000313" key="3">
    <source>
        <dbReference type="EMBL" id="AOQ27934.1"/>
    </source>
</evidence>
<evidence type="ECO:0000259" key="2">
    <source>
        <dbReference type="Pfam" id="PF21722"/>
    </source>
</evidence>
<evidence type="ECO:0000313" key="4">
    <source>
        <dbReference type="Proteomes" id="UP000224683"/>
    </source>
</evidence>
<protein>
    <recommendedName>
        <fullName evidence="2">Glycine-rich domain-containing protein</fullName>
    </recommendedName>
</protein>
<keyword evidence="4" id="KW-1185">Reference proteome</keyword>
<proteinExistence type="predicted"/>
<organism evidence="3 4">
    <name type="scientific">Mycobacterium phage Mundrea</name>
    <dbReference type="NCBI Taxonomy" id="1897540"/>
    <lineage>
        <taxon>Viruses</taxon>
        <taxon>Duplodnaviria</taxon>
        <taxon>Heunggongvirae</taxon>
        <taxon>Uroviricota</taxon>
        <taxon>Caudoviricetes</taxon>
        <taxon>Backyardiganvirus</taxon>
        <taxon>Backyardiganvirus mundrea</taxon>
    </lineage>
</organism>
<feature type="domain" description="Glycine-rich" evidence="2">
    <location>
        <begin position="43"/>
        <end position="220"/>
    </location>
</feature>
<feature type="region of interest" description="Disordered" evidence="1">
    <location>
        <begin position="146"/>
        <end position="169"/>
    </location>
</feature>
<gene>
    <name evidence="3" type="ORF">SEA_MUNDREA_5</name>
</gene>
<dbReference type="InterPro" id="IPR049304">
    <property type="entry name" value="Gly_rich_dom"/>
</dbReference>
<accession>A0A1C9LYG7</accession>
<dbReference type="Pfam" id="PF21722">
    <property type="entry name" value="Gly_rich_2"/>
    <property type="match status" value="1"/>
</dbReference>
<dbReference type="Proteomes" id="UP000224683">
    <property type="component" value="Segment"/>
</dbReference>
<dbReference type="EMBL" id="KX579975">
    <property type="protein sequence ID" value="AOQ27934.1"/>
    <property type="molecule type" value="Genomic_DNA"/>
</dbReference>
<sequence length="221" mass="21399">MPTGIRNATPSRFYFGNAQASKLYLGDVLVFPAFAPVSQTFSTVGAWTFNIPAECLLIDVILLGAGGGGSSGNGAIGTGEGGDAGEWLAVTLRRGVDIPWNVLQITGTVGSGGSGGPGGWLPLSGDPGQPTVATIAGVGSIQANGGTPGGFATGRSRPGKGPGPYTYNGIQYPGGANTANSAANGNAPGGGGGGGNSGFFGLPAGAGGVGARGQAWARAYV</sequence>